<comment type="caution">
    <text evidence="2">The sequence shown here is derived from an EMBL/GenBank/DDBJ whole genome shotgun (WGS) entry which is preliminary data.</text>
</comment>
<dbReference type="Proteomes" id="UP000568839">
    <property type="component" value="Unassembled WGS sequence"/>
</dbReference>
<dbReference type="InterPro" id="IPR036291">
    <property type="entry name" value="NAD(P)-bd_dom_sf"/>
</dbReference>
<dbReference type="AlphaFoldDB" id="A0A841Q0L7"/>
<sequence>MADGEIALVPYGLGPIGKEILKKGIRDDAFNVLGGVDIAPDLVGKPLTAIFSEAPANALIVSDVSELSSIAQSYQQKIAVHATGSSAPTVWPQIRQLLDLGYHVVTTCEEMLYPWDRYPSLSQEINDYAKSKGLSVIGTGINPGFVMDTLPLMATTVTDQIQSVKAIRQVNVGERRVPLQKKVGIAKSEETFRELAKEGKIGHVGLEETVRMVAAGLNVHIDELTTKLEPTYADQDYELSWCQLAQGDVSGQYQKAKATTSEGRTIEMELTMALGIEQKDEMIIKGTDPVHLLIPNGIFGDTATASMIINTGKRLITQQQSGLLTMIENGLPFHSVRPFPSNKERV</sequence>
<dbReference type="EMBL" id="JACHHJ010000006">
    <property type="protein sequence ID" value="MBB6451293.1"/>
    <property type="molecule type" value="Genomic_DNA"/>
</dbReference>
<dbReference type="GO" id="GO:0008839">
    <property type="term" value="F:4-hydroxy-tetrahydrodipicolinate reductase"/>
    <property type="evidence" value="ECO:0007669"/>
    <property type="project" value="UniProtKB-EC"/>
</dbReference>
<keyword evidence="3" id="KW-1185">Reference proteome</keyword>
<evidence type="ECO:0000259" key="1">
    <source>
        <dbReference type="Pfam" id="PF19328"/>
    </source>
</evidence>
<name>A0A841Q0L7_9BACL</name>
<dbReference type="InterPro" id="IPR045760">
    <property type="entry name" value="DAP_DH_C"/>
</dbReference>
<protein>
    <submittedName>
        <fullName evidence="2">4-hydroxy-tetrahydrodipicolinate reductase</fullName>
        <ecNumber evidence="2">1.17.1.8</ecNumber>
    </submittedName>
</protein>
<dbReference type="CDD" id="cd24146">
    <property type="entry name" value="nat-AmDH_N_like"/>
    <property type="match status" value="1"/>
</dbReference>
<proteinExistence type="predicted"/>
<feature type="domain" description="2,4-diaminopentanoate dehydrogenase C-terminal" evidence="1">
    <location>
        <begin position="145"/>
        <end position="332"/>
    </location>
</feature>
<accession>A0A841Q0L7</accession>
<gene>
    <name evidence="2" type="ORF">HNR44_003300</name>
</gene>
<evidence type="ECO:0000313" key="3">
    <source>
        <dbReference type="Proteomes" id="UP000568839"/>
    </source>
</evidence>
<reference evidence="2 3" key="1">
    <citation type="submission" date="2020-08" db="EMBL/GenBank/DDBJ databases">
        <title>Genomic Encyclopedia of Type Strains, Phase IV (KMG-IV): sequencing the most valuable type-strain genomes for metagenomic binning, comparative biology and taxonomic classification.</title>
        <authorList>
            <person name="Goeker M."/>
        </authorList>
    </citation>
    <scope>NUCLEOTIDE SEQUENCE [LARGE SCALE GENOMIC DNA]</scope>
    <source>
        <strain evidence="2 3">DSM 21769</strain>
    </source>
</reference>
<evidence type="ECO:0000313" key="2">
    <source>
        <dbReference type="EMBL" id="MBB6451293.1"/>
    </source>
</evidence>
<keyword evidence="2" id="KW-0560">Oxidoreductase</keyword>
<organism evidence="2 3">
    <name type="scientific">Geomicrobium halophilum</name>
    <dbReference type="NCBI Taxonomy" id="549000"/>
    <lineage>
        <taxon>Bacteria</taxon>
        <taxon>Bacillati</taxon>
        <taxon>Bacillota</taxon>
        <taxon>Bacilli</taxon>
        <taxon>Bacillales</taxon>
        <taxon>Geomicrobium</taxon>
    </lineage>
</organism>
<dbReference type="Pfam" id="PF19328">
    <property type="entry name" value="DAP_DH_C"/>
    <property type="match status" value="1"/>
</dbReference>
<dbReference type="RefSeq" id="WP_184405380.1">
    <property type="nucleotide sequence ID" value="NZ_JACHHJ010000006.1"/>
</dbReference>
<dbReference type="EC" id="1.17.1.8" evidence="2"/>
<dbReference type="SUPFAM" id="SSF51735">
    <property type="entry name" value="NAD(P)-binding Rossmann-fold domains"/>
    <property type="match status" value="1"/>
</dbReference>